<name>A0ABV7SEK2_9ACTN</name>
<proteinExistence type="predicted"/>
<protein>
    <submittedName>
        <fullName evidence="3">DUF6480 family protein</fullName>
    </submittedName>
</protein>
<accession>A0ABV7SEK2</accession>
<feature type="region of interest" description="Disordered" evidence="1">
    <location>
        <begin position="1"/>
        <end position="55"/>
    </location>
</feature>
<keyword evidence="4" id="KW-1185">Reference proteome</keyword>
<dbReference type="Pfam" id="PF20088">
    <property type="entry name" value="DUF6480"/>
    <property type="match status" value="1"/>
</dbReference>
<reference evidence="4" key="1">
    <citation type="journal article" date="2019" name="Int. J. Syst. Evol. Microbiol.">
        <title>The Global Catalogue of Microorganisms (GCM) 10K type strain sequencing project: providing services to taxonomists for standard genome sequencing and annotation.</title>
        <authorList>
            <consortium name="The Broad Institute Genomics Platform"/>
            <consortium name="The Broad Institute Genome Sequencing Center for Infectious Disease"/>
            <person name="Wu L."/>
            <person name="Ma J."/>
        </authorList>
    </citation>
    <scope>NUCLEOTIDE SEQUENCE [LARGE SCALE GENOMIC DNA]</scope>
    <source>
        <strain evidence="4">CGMCC 4.7035</strain>
    </source>
</reference>
<gene>
    <name evidence="3" type="ORF">ACFOZ0_13785</name>
</gene>
<feature type="transmembrane region" description="Helical" evidence="2">
    <location>
        <begin position="68"/>
        <end position="87"/>
    </location>
</feature>
<keyword evidence="2" id="KW-1133">Transmembrane helix</keyword>
<keyword evidence="2" id="KW-0812">Transmembrane</keyword>
<sequence>MNQMNRDSGAGGARGRQYGAADPEPSQTPRVEPGGVPPGETPPGEGSISEATHRDDYDRTRGWAKGPLIVILVLVVLVAGFFLAYAISLMV</sequence>
<evidence type="ECO:0000256" key="1">
    <source>
        <dbReference type="SAM" id="MobiDB-lite"/>
    </source>
</evidence>
<dbReference type="EMBL" id="JBHRWR010000009">
    <property type="protein sequence ID" value="MFC3574324.1"/>
    <property type="molecule type" value="Genomic_DNA"/>
</dbReference>
<evidence type="ECO:0000256" key="2">
    <source>
        <dbReference type="SAM" id="Phobius"/>
    </source>
</evidence>
<dbReference type="InterPro" id="IPR045512">
    <property type="entry name" value="DUF6480"/>
</dbReference>
<evidence type="ECO:0000313" key="4">
    <source>
        <dbReference type="Proteomes" id="UP001595701"/>
    </source>
</evidence>
<organism evidence="3 4">
    <name type="scientific">Streptomyces yaanensis</name>
    <dbReference type="NCBI Taxonomy" id="1142239"/>
    <lineage>
        <taxon>Bacteria</taxon>
        <taxon>Bacillati</taxon>
        <taxon>Actinomycetota</taxon>
        <taxon>Actinomycetes</taxon>
        <taxon>Kitasatosporales</taxon>
        <taxon>Streptomycetaceae</taxon>
        <taxon>Streptomyces</taxon>
    </lineage>
</organism>
<evidence type="ECO:0000313" key="3">
    <source>
        <dbReference type="EMBL" id="MFC3574324.1"/>
    </source>
</evidence>
<comment type="caution">
    <text evidence="3">The sequence shown here is derived from an EMBL/GenBank/DDBJ whole genome shotgun (WGS) entry which is preliminary data.</text>
</comment>
<dbReference type="RefSeq" id="WP_310769983.1">
    <property type="nucleotide sequence ID" value="NZ_JBHRWR010000009.1"/>
</dbReference>
<dbReference type="Proteomes" id="UP001595701">
    <property type="component" value="Unassembled WGS sequence"/>
</dbReference>
<keyword evidence="2" id="KW-0472">Membrane</keyword>